<feature type="compositionally biased region" description="Low complexity" evidence="5">
    <location>
        <begin position="1284"/>
        <end position="1308"/>
    </location>
</feature>
<feature type="compositionally biased region" description="Basic residues" evidence="5">
    <location>
        <begin position="36"/>
        <end position="48"/>
    </location>
</feature>
<dbReference type="PROSITE" id="PS00518">
    <property type="entry name" value="ZF_RING_1"/>
    <property type="match status" value="1"/>
</dbReference>
<sequence length="1620" mass="173609">MSSSNPQKALAVPRPQQYNAQMSAHLPQQQPTRLHVNSRPKYSPKPRQKSAVLSVIATLPPSSRSSSSSSSSSSSCSSISSPSPTASTSEPSASGSSPNMSTPNASTSTKSSVAHGITSLSSSSKLAFHTGHRAASGSLDRIAALPISAAARVQESDLSPRQNVQRGSDGRASTSGTSVIRHVNGQTARSSSSSKPYPRTGQTPTGQVTLIQSAIVPTQLAQPVLSKGPFVSRPSAQLSSGNQIGAINQVQNAGVPRQTPPRSTQPPLTPAENSPAHVHTLPPHRVHTNCAAESPNSILTNVGSDSLNGSHPKILQPAQQSATRGNYHTQPLSRPLSHVLVTSTPPQAVTPSRALTGSRSWRVEASSAQKPEASRGQVAPHAPVPTASSAATPSSLAQNAIPNSSPRSPATLPRSGTALSSSPKTQNVPTQAGTDPLVPARPATPTHPEGLARPRPQAQPQSSAASAPNGILSKPDAASNGSLLPTQSASAVVNNRVASASASNVNPNIWNDPRGSFLTSTEPVNYESLLANKRKVTPVSVVSCLTLTEEELDNLIVDHVEEQCLPLVISDLHKTAAWSSDLFNLEKYQHLAPDRGLEGEAVGARNLTDGKKRVIPVPEFLAHCNNVKEYSPDQTEKLYGDELPCPAAWKQALDAMVHPRLQYHGEHDLSSSLSPNARSVSLACRFGPGRTCLPLHRSLCSSLTQDLMVWSDPEASSIWMIANPEDAEAVDQYISSKGGDPQAETFSPRPKELISAPFPVFCCEQKLGDLVLVPSRATHMVVNTGGRTMTVAWSRTTADTLSSALFADLPLYQRYCRREKHHVKSVIEETLIKYTKQIESHADTALELLPETFRDLCKLLEMYDAIITDEYVPEWRDIVREGSVDSYVECDFCGVDILHGYFECSAGETLCTLCYCQGRLCGCSDAAETLKPRQHWRTFGDRLQIRNRAAQVLLKVKPDLALEKEPATDDDEEGDSESGEPAPWAVKLLKEETMREEEWPFASLAAFRLYNIRQTAGWQSNMGTCRLCKAALDVTQRRYCKPCRHSYCHGCLLHRLKIHPVHTFAQDNAEHFHNYHRKNSVLDYKEWLQDPLLYRVQARAHFALMEAARIYMRCTPINEKCRIGFLDVTPEHPHGLSGKLDLKKPRKDAKDKAKDAAASASAPASASTISTPISRKRQSDVLQAPSAPSPRDVTGKRARLDTPPDVEPMDEEEIALLTPNDHAVSSVRIDPAPTRSIISPLRAATDRTIASSTSQNKGVANSVPTVESGIRKFVLRAGGAVPISPTTPTSSVSSSSSTTKATTSAPASLNVQGNSQVIAETPPKLPSTAAQSQLTATSVVHLSKGSASSPPSAPIVAKELVATSAPTAAAATAPDPKTAMTSLADPAQADAATVPASVQRAVVQPATVPQALESRSEGTVPALVAQVIERGKAGVESSRAATSVAAASTGTGTSSHRPAMTTADAVGSVLSTLDATNLRVITEVLRIFCNSMKELHAEAAEENRKSRAEQAMVQTKQAEELRQMREMLVAQSKELREMKEKQREAEAKHVDAMSQVSHKLDVTEEKVDQVHGMFQGLMDDIERGARAQLEENESMQAGEPIVIDAASSRFSSLAPNNNAQ</sequence>
<keyword evidence="4" id="KW-0175">Coiled coil</keyword>
<feature type="compositionally biased region" description="Polar residues" evidence="5">
    <location>
        <begin position="156"/>
        <end position="205"/>
    </location>
</feature>
<dbReference type="Proteomes" id="UP000658997">
    <property type="component" value="Unassembled WGS sequence"/>
</dbReference>
<dbReference type="Gene3D" id="2.60.120.650">
    <property type="entry name" value="Cupin"/>
    <property type="match status" value="1"/>
</dbReference>
<feature type="compositionally biased region" description="Low complexity" evidence="5">
    <location>
        <begin position="1156"/>
        <end position="1167"/>
    </location>
</feature>
<organism evidence="7 9">
    <name type="scientific">Ustilago bromivora</name>
    <dbReference type="NCBI Taxonomy" id="307758"/>
    <lineage>
        <taxon>Eukaryota</taxon>
        <taxon>Fungi</taxon>
        <taxon>Dikarya</taxon>
        <taxon>Basidiomycota</taxon>
        <taxon>Ustilaginomycotina</taxon>
        <taxon>Ustilaginomycetes</taxon>
        <taxon>Ustilaginales</taxon>
        <taxon>Ustilaginaceae</taxon>
        <taxon>Ustilago</taxon>
    </lineage>
</organism>
<evidence type="ECO:0000313" key="8">
    <source>
        <dbReference type="EMBL" id="SYW82514.1"/>
    </source>
</evidence>
<evidence type="ECO:0000256" key="2">
    <source>
        <dbReference type="ARBA" id="ARBA00022771"/>
    </source>
</evidence>
<evidence type="ECO:0000259" key="6">
    <source>
        <dbReference type="PROSITE" id="PS51184"/>
    </source>
</evidence>
<proteinExistence type="predicted"/>
<feature type="region of interest" description="Disordered" evidence="5">
    <location>
        <begin position="1133"/>
        <end position="1208"/>
    </location>
</feature>
<feature type="compositionally biased region" description="Polar residues" evidence="5">
    <location>
        <begin position="16"/>
        <end position="32"/>
    </location>
</feature>
<feature type="compositionally biased region" description="Basic and acidic residues" evidence="5">
    <location>
        <begin position="1193"/>
        <end position="1202"/>
    </location>
</feature>
<dbReference type="PROSITE" id="PS51184">
    <property type="entry name" value="JMJC"/>
    <property type="match status" value="1"/>
</dbReference>
<feature type="region of interest" description="Disordered" evidence="5">
    <location>
        <begin position="253"/>
        <end position="282"/>
    </location>
</feature>
<evidence type="ECO:0000256" key="5">
    <source>
        <dbReference type="SAM" id="MobiDB-lite"/>
    </source>
</evidence>
<dbReference type="SUPFAM" id="SSF51197">
    <property type="entry name" value="Clavaminate synthase-like"/>
    <property type="match status" value="1"/>
</dbReference>
<feature type="region of interest" description="Disordered" evidence="5">
    <location>
        <begin position="344"/>
        <end position="483"/>
    </location>
</feature>
<reference evidence="7" key="2">
    <citation type="submission" date="2016-04" db="EMBL/GenBank/DDBJ databases">
        <authorList>
            <person name="Evans L.H."/>
            <person name="Alamgir A."/>
            <person name="Owens N."/>
            <person name="Weber N.D."/>
            <person name="Virtaneva K."/>
            <person name="Barbian K."/>
            <person name="Babar A."/>
            <person name="Rosenke K."/>
        </authorList>
    </citation>
    <scope>NUCLEOTIDE SEQUENCE</scope>
    <source>
        <strain evidence="7">UB2112</strain>
    </source>
</reference>
<dbReference type="GO" id="GO:0008270">
    <property type="term" value="F:zinc ion binding"/>
    <property type="evidence" value="ECO:0007669"/>
    <property type="project" value="UniProtKB-KW"/>
</dbReference>
<feature type="compositionally biased region" description="Basic and acidic residues" evidence="5">
    <location>
        <begin position="1133"/>
        <end position="1155"/>
    </location>
</feature>
<feature type="region of interest" description="Disordered" evidence="5">
    <location>
        <begin position="153"/>
        <end position="205"/>
    </location>
</feature>
<feature type="compositionally biased region" description="Polar residues" evidence="5">
    <location>
        <begin position="317"/>
        <end position="331"/>
    </location>
</feature>
<protein>
    <submittedName>
        <fullName evidence="7">Related to c-module-binding factor</fullName>
    </submittedName>
</protein>
<dbReference type="CDD" id="cd00065">
    <property type="entry name" value="FYVE_like_SF"/>
    <property type="match status" value="1"/>
</dbReference>
<feature type="compositionally biased region" description="Low complexity" evidence="5">
    <location>
        <begin position="60"/>
        <end position="103"/>
    </location>
</feature>
<accession>A0A1K0HC86</accession>
<feature type="coiled-coil region" evidence="4">
    <location>
        <begin position="1518"/>
        <end position="1555"/>
    </location>
</feature>
<evidence type="ECO:0000313" key="10">
    <source>
        <dbReference type="Proteomes" id="UP000658997"/>
    </source>
</evidence>
<dbReference type="EMBL" id="LT558122">
    <property type="protein sequence ID" value="SAM81898.1"/>
    <property type="molecule type" value="Genomic_DNA"/>
</dbReference>
<evidence type="ECO:0000256" key="1">
    <source>
        <dbReference type="ARBA" id="ARBA00022723"/>
    </source>
</evidence>
<feature type="compositionally biased region" description="Polar residues" evidence="5">
    <location>
        <begin position="344"/>
        <end position="359"/>
    </location>
</feature>
<keyword evidence="3" id="KW-0862">Zinc</keyword>
<gene>
    <name evidence="8" type="ORF">UBRO2_04636</name>
    <name evidence="7" type="ORF">UBRO_04118</name>
</gene>
<feature type="compositionally biased region" description="Low complexity" evidence="5">
    <location>
        <begin position="378"/>
        <end position="395"/>
    </location>
</feature>
<evidence type="ECO:0000256" key="3">
    <source>
        <dbReference type="ARBA" id="ARBA00022833"/>
    </source>
</evidence>
<dbReference type="Pfam" id="PF02373">
    <property type="entry name" value="JmjC"/>
    <property type="match status" value="1"/>
</dbReference>
<feature type="compositionally biased region" description="Polar residues" evidence="5">
    <location>
        <begin position="396"/>
        <end position="408"/>
    </location>
</feature>
<feature type="region of interest" description="Disordered" evidence="5">
    <location>
        <begin position="1280"/>
        <end position="1313"/>
    </location>
</feature>
<reference evidence="9" key="1">
    <citation type="submission" date="2016-04" db="EMBL/GenBank/DDBJ databases">
        <authorList>
            <person name="Guldener U."/>
            <person name="Guldener U."/>
        </authorList>
    </citation>
    <scope>NUCLEOTIDE SEQUENCE [LARGE SCALE GENOMIC DNA]</scope>
    <source>
        <strain evidence="9">UB2112</strain>
    </source>
</reference>
<keyword evidence="10" id="KW-1185">Reference proteome</keyword>
<dbReference type="InterPro" id="IPR017907">
    <property type="entry name" value="Znf_RING_CS"/>
</dbReference>
<evidence type="ECO:0000313" key="7">
    <source>
        <dbReference type="EMBL" id="SAM81898.1"/>
    </source>
</evidence>
<name>A0A1K0HC86_9BASI</name>
<evidence type="ECO:0000313" key="9">
    <source>
        <dbReference type="Proteomes" id="UP000179920"/>
    </source>
</evidence>
<feature type="compositionally biased region" description="Polar residues" evidence="5">
    <location>
        <begin position="417"/>
        <end position="433"/>
    </location>
</feature>
<dbReference type="InterPro" id="IPR003347">
    <property type="entry name" value="JmjC_dom"/>
</dbReference>
<dbReference type="Proteomes" id="UP000179920">
    <property type="component" value="Chromosome VI"/>
</dbReference>
<feature type="compositionally biased region" description="Polar residues" evidence="5">
    <location>
        <begin position="104"/>
        <end position="117"/>
    </location>
</feature>
<evidence type="ECO:0000256" key="4">
    <source>
        <dbReference type="SAM" id="Coils"/>
    </source>
</evidence>
<feature type="compositionally biased region" description="Polar residues" evidence="5">
    <location>
        <begin position="295"/>
        <end position="309"/>
    </location>
</feature>
<keyword evidence="2" id="KW-0863">Zinc-finger</keyword>
<feature type="region of interest" description="Disordered" evidence="5">
    <location>
        <begin position="295"/>
        <end position="331"/>
    </location>
</feature>
<feature type="compositionally biased region" description="Low complexity" evidence="5">
    <location>
        <begin position="453"/>
        <end position="468"/>
    </location>
</feature>
<feature type="domain" description="JmjC" evidence="6">
    <location>
        <begin position="647"/>
        <end position="812"/>
    </location>
</feature>
<dbReference type="EMBL" id="ULHB01000114">
    <property type="protein sequence ID" value="SYW82514.1"/>
    <property type="molecule type" value="Genomic_DNA"/>
</dbReference>
<keyword evidence="1" id="KW-0479">Metal-binding</keyword>
<reference evidence="8" key="3">
    <citation type="submission" date="2018-08" db="EMBL/GenBank/DDBJ databases">
        <authorList>
            <person name="Guldener U."/>
        </authorList>
    </citation>
    <scope>NUCLEOTIDE SEQUENCE</scope>
    <source>
        <strain evidence="8">UB2</strain>
    </source>
</reference>
<dbReference type="OrthoDB" id="298344at2759"/>
<feature type="region of interest" description="Disordered" evidence="5">
    <location>
        <begin position="1"/>
        <end position="117"/>
    </location>
</feature>